<reference evidence="1" key="2">
    <citation type="submission" date="2025-08" db="UniProtKB">
        <authorList>
            <consortium name="Ensembl"/>
        </authorList>
    </citation>
    <scope>IDENTIFICATION</scope>
</reference>
<accession>A0A7N4NJV2</accession>
<dbReference type="AlphaFoldDB" id="A0A7N4NJV2"/>
<evidence type="ECO:0000313" key="1">
    <source>
        <dbReference type="Ensembl" id="ENSSHAP00000024480.1"/>
    </source>
</evidence>
<protein>
    <submittedName>
        <fullName evidence="1">Uncharacterized protein</fullName>
    </submittedName>
</protein>
<dbReference type="Proteomes" id="UP000007648">
    <property type="component" value="Unassembled WGS sequence"/>
</dbReference>
<proteinExistence type="predicted"/>
<sequence length="20" mass="2123">NYGGTQKLIFGPGTKLSIMP</sequence>
<evidence type="ECO:0000313" key="2">
    <source>
        <dbReference type="Proteomes" id="UP000007648"/>
    </source>
</evidence>
<reference evidence="1 2" key="1">
    <citation type="journal article" date="2011" name="Proc. Natl. Acad. Sci. U.S.A.">
        <title>Genetic diversity and population structure of the endangered marsupial Sarcophilus harrisii (Tasmanian devil).</title>
        <authorList>
            <person name="Miller W."/>
            <person name="Hayes V.M."/>
            <person name="Ratan A."/>
            <person name="Petersen D.C."/>
            <person name="Wittekindt N.E."/>
            <person name="Miller J."/>
            <person name="Walenz B."/>
            <person name="Knight J."/>
            <person name="Qi J."/>
            <person name="Zhao F."/>
            <person name="Wang Q."/>
            <person name="Bedoya-Reina O.C."/>
            <person name="Katiyar N."/>
            <person name="Tomsho L.P."/>
            <person name="Kasson L.M."/>
            <person name="Hardie R.A."/>
            <person name="Woodbridge P."/>
            <person name="Tindall E.A."/>
            <person name="Bertelsen M.F."/>
            <person name="Dixon D."/>
            <person name="Pyecroft S."/>
            <person name="Helgen K.M."/>
            <person name="Lesk A.M."/>
            <person name="Pringle T.H."/>
            <person name="Patterson N."/>
            <person name="Zhang Y."/>
            <person name="Kreiss A."/>
            <person name="Woods G.M."/>
            <person name="Jones M.E."/>
            <person name="Schuster S.C."/>
        </authorList>
    </citation>
    <scope>NUCLEOTIDE SEQUENCE [LARGE SCALE GENOMIC DNA]</scope>
</reference>
<name>A0A7N4NJV2_SARHA</name>
<dbReference type="InParanoid" id="A0A7N4NJV2"/>
<keyword evidence="2" id="KW-1185">Reference proteome</keyword>
<dbReference type="Ensembl" id="ENSSHAT00000025615.1">
    <property type="protein sequence ID" value="ENSSHAP00000024480.1"/>
    <property type="gene ID" value="ENSSHAG00000023040.1"/>
</dbReference>
<reference evidence="1" key="3">
    <citation type="submission" date="2025-09" db="UniProtKB">
        <authorList>
            <consortium name="Ensembl"/>
        </authorList>
    </citation>
    <scope>IDENTIFICATION</scope>
</reference>
<organism evidence="1 2">
    <name type="scientific">Sarcophilus harrisii</name>
    <name type="common">Tasmanian devil</name>
    <name type="synonym">Sarcophilus laniarius</name>
    <dbReference type="NCBI Taxonomy" id="9305"/>
    <lineage>
        <taxon>Eukaryota</taxon>
        <taxon>Metazoa</taxon>
        <taxon>Chordata</taxon>
        <taxon>Craniata</taxon>
        <taxon>Vertebrata</taxon>
        <taxon>Euteleostomi</taxon>
        <taxon>Mammalia</taxon>
        <taxon>Metatheria</taxon>
        <taxon>Dasyuromorphia</taxon>
        <taxon>Dasyuridae</taxon>
        <taxon>Sarcophilus</taxon>
    </lineage>
</organism>